<dbReference type="AlphaFoldDB" id="A0AAV4EJ69"/>
<reference evidence="2 3" key="1">
    <citation type="journal article" date="2021" name="Elife">
        <title>Chloroplast acquisition without the gene transfer in kleptoplastic sea slugs, Plakobranchus ocellatus.</title>
        <authorList>
            <person name="Maeda T."/>
            <person name="Takahashi S."/>
            <person name="Yoshida T."/>
            <person name="Shimamura S."/>
            <person name="Takaki Y."/>
            <person name="Nagai Y."/>
            <person name="Toyoda A."/>
            <person name="Suzuki Y."/>
            <person name="Arimoto A."/>
            <person name="Ishii H."/>
            <person name="Satoh N."/>
            <person name="Nishiyama T."/>
            <person name="Hasebe M."/>
            <person name="Maruyama T."/>
            <person name="Minagawa J."/>
            <person name="Obokata J."/>
            <person name="Shigenobu S."/>
        </authorList>
    </citation>
    <scope>NUCLEOTIDE SEQUENCE [LARGE SCALE GENOMIC DNA]</scope>
</reference>
<dbReference type="EMBL" id="BMAT01003696">
    <property type="protein sequence ID" value="GFR60869.1"/>
    <property type="molecule type" value="Genomic_DNA"/>
</dbReference>
<feature type="region of interest" description="Disordered" evidence="1">
    <location>
        <begin position="48"/>
        <end position="89"/>
    </location>
</feature>
<organism evidence="2 3">
    <name type="scientific">Elysia marginata</name>
    <dbReference type="NCBI Taxonomy" id="1093978"/>
    <lineage>
        <taxon>Eukaryota</taxon>
        <taxon>Metazoa</taxon>
        <taxon>Spiralia</taxon>
        <taxon>Lophotrochozoa</taxon>
        <taxon>Mollusca</taxon>
        <taxon>Gastropoda</taxon>
        <taxon>Heterobranchia</taxon>
        <taxon>Euthyneura</taxon>
        <taxon>Panpulmonata</taxon>
        <taxon>Sacoglossa</taxon>
        <taxon>Placobranchoidea</taxon>
        <taxon>Plakobranchidae</taxon>
        <taxon>Elysia</taxon>
    </lineage>
</organism>
<name>A0AAV4EJ69_9GAST</name>
<accession>A0AAV4EJ69</accession>
<comment type="caution">
    <text evidence="2">The sequence shown here is derived from an EMBL/GenBank/DDBJ whole genome shotgun (WGS) entry which is preliminary data.</text>
</comment>
<evidence type="ECO:0000313" key="3">
    <source>
        <dbReference type="Proteomes" id="UP000762676"/>
    </source>
</evidence>
<sequence length="89" mass="9421">MQLHHGMVGNQTRDLQISILESDALTTLPYFCPTDTTRVFGTLCEQRDLPRTAAGRATPGKPPGHPPRKRPAPTGGPSTGGTPAAAFRA</sequence>
<feature type="compositionally biased region" description="Low complexity" evidence="1">
    <location>
        <begin position="72"/>
        <end position="89"/>
    </location>
</feature>
<evidence type="ECO:0000256" key="1">
    <source>
        <dbReference type="SAM" id="MobiDB-lite"/>
    </source>
</evidence>
<keyword evidence="3" id="KW-1185">Reference proteome</keyword>
<gene>
    <name evidence="2" type="ORF">ElyMa_001834300</name>
</gene>
<dbReference type="Proteomes" id="UP000762676">
    <property type="component" value="Unassembled WGS sequence"/>
</dbReference>
<proteinExistence type="predicted"/>
<protein>
    <submittedName>
        <fullName evidence="2">Uncharacterized protein</fullName>
    </submittedName>
</protein>
<evidence type="ECO:0000313" key="2">
    <source>
        <dbReference type="EMBL" id="GFR60869.1"/>
    </source>
</evidence>